<comment type="caution">
    <text evidence="1">The sequence shown here is derived from an EMBL/GenBank/DDBJ whole genome shotgun (WGS) entry which is preliminary data.</text>
</comment>
<accession>A0A6P2C5V7</accession>
<proteinExistence type="predicted"/>
<sequence length="97" mass="10688">MPTYVSLIHWTDQGIRNYKDTTSRAEDFTKLVENKGGRVRELLWTVGEYDLVAVADFPDDETGTAALLQVGSLGSIRSNTMRAFSADEMTSIIGKTG</sequence>
<protein>
    <submittedName>
        <fullName evidence="1">GYD domain-containing protein</fullName>
    </submittedName>
</protein>
<name>A0A6P2C5V7_9ACTN</name>
<gene>
    <name evidence="1" type="ORF">EAS64_02890</name>
</gene>
<dbReference type="EMBL" id="RPFW01000001">
    <property type="protein sequence ID" value="TVZ06387.1"/>
    <property type="molecule type" value="Genomic_DNA"/>
</dbReference>
<reference evidence="1 2" key="1">
    <citation type="submission" date="2018-11" db="EMBL/GenBank/DDBJ databases">
        <title>Trebonia kvetii gen.nov., sp.nov., a novel acidophilic actinobacterium, and proposal of the new actinobacterial family Treboniaceae fam. nov.</title>
        <authorList>
            <person name="Rapoport D."/>
            <person name="Sagova-Mareckova M."/>
            <person name="Sedlacek I."/>
            <person name="Provaznik J."/>
            <person name="Kralova S."/>
            <person name="Pavlinic D."/>
            <person name="Benes V."/>
            <person name="Kopecky J."/>
        </authorList>
    </citation>
    <scope>NUCLEOTIDE SEQUENCE [LARGE SCALE GENOMIC DNA]</scope>
    <source>
        <strain evidence="1 2">15Tr583</strain>
    </source>
</reference>
<evidence type="ECO:0000313" key="1">
    <source>
        <dbReference type="EMBL" id="TVZ06387.1"/>
    </source>
</evidence>
<dbReference type="RefSeq" id="WP_145851142.1">
    <property type="nucleotide sequence ID" value="NZ_RPFW01000001.1"/>
</dbReference>
<dbReference type="Pfam" id="PF08734">
    <property type="entry name" value="GYD"/>
    <property type="match status" value="1"/>
</dbReference>
<dbReference type="InterPro" id="IPR014845">
    <property type="entry name" value="GYD/TTHA1554"/>
</dbReference>
<evidence type="ECO:0000313" key="2">
    <source>
        <dbReference type="Proteomes" id="UP000460272"/>
    </source>
</evidence>
<dbReference type="AlphaFoldDB" id="A0A6P2C5V7"/>
<keyword evidence="2" id="KW-1185">Reference proteome</keyword>
<organism evidence="1 2">
    <name type="scientific">Trebonia kvetii</name>
    <dbReference type="NCBI Taxonomy" id="2480626"/>
    <lineage>
        <taxon>Bacteria</taxon>
        <taxon>Bacillati</taxon>
        <taxon>Actinomycetota</taxon>
        <taxon>Actinomycetes</taxon>
        <taxon>Streptosporangiales</taxon>
        <taxon>Treboniaceae</taxon>
        <taxon>Trebonia</taxon>
    </lineage>
</organism>
<dbReference type="Proteomes" id="UP000460272">
    <property type="component" value="Unassembled WGS sequence"/>
</dbReference>
<dbReference type="OrthoDB" id="5243930at2"/>